<dbReference type="AlphaFoldDB" id="B2J336"/>
<dbReference type="RefSeq" id="WP_012410074.1">
    <property type="nucleotide sequence ID" value="NC_010628.1"/>
</dbReference>
<evidence type="ECO:0000313" key="1">
    <source>
        <dbReference type="EMBL" id="ACC82103.1"/>
    </source>
</evidence>
<dbReference type="KEGG" id="npu:Npun_R3713"/>
<proteinExistence type="predicted"/>
<dbReference type="STRING" id="63737.Npun_R3713"/>
<organism evidence="1 2">
    <name type="scientific">Nostoc punctiforme (strain ATCC 29133 / PCC 73102)</name>
    <dbReference type="NCBI Taxonomy" id="63737"/>
    <lineage>
        <taxon>Bacteria</taxon>
        <taxon>Bacillati</taxon>
        <taxon>Cyanobacteriota</taxon>
        <taxon>Cyanophyceae</taxon>
        <taxon>Nostocales</taxon>
        <taxon>Nostocaceae</taxon>
        <taxon>Nostoc</taxon>
    </lineage>
</organism>
<dbReference type="EMBL" id="CP001037">
    <property type="protein sequence ID" value="ACC82103.1"/>
    <property type="molecule type" value="Genomic_DNA"/>
</dbReference>
<evidence type="ECO:0008006" key="3">
    <source>
        <dbReference type="Google" id="ProtNLM"/>
    </source>
</evidence>
<dbReference type="Proteomes" id="UP000001191">
    <property type="component" value="Chromosome"/>
</dbReference>
<accession>B2J336</accession>
<dbReference type="eggNOG" id="COG1475">
    <property type="taxonomic scope" value="Bacteria"/>
</dbReference>
<name>B2J336_NOSP7</name>
<reference evidence="1 2" key="2">
    <citation type="journal article" date="2013" name="Plant Physiol.">
        <title>A Nostoc punctiforme Sugar Transporter Necessary to Establish a Cyanobacterium-Plant Symbiosis.</title>
        <authorList>
            <person name="Ekman M."/>
            <person name="Picossi S."/>
            <person name="Campbell E.L."/>
            <person name="Meeks J.C."/>
            <person name="Flores E."/>
        </authorList>
    </citation>
    <scope>NUCLEOTIDE SEQUENCE [LARGE SCALE GENOMIC DNA]</scope>
    <source>
        <strain evidence="2">ATCC 29133 / PCC 73102</strain>
    </source>
</reference>
<evidence type="ECO:0000313" key="2">
    <source>
        <dbReference type="Proteomes" id="UP000001191"/>
    </source>
</evidence>
<dbReference type="PhylomeDB" id="B2J336"/>
<gene>
    <name evidence="1" type="ordered locus">Npun_R3713</name>
</gene>
<dbReference type="EnsemblBacteria" id="ACC82103">
    <property type="protein sequence ID" value="ACC82103"/>
    <property type="gene ID" value="Npun_R3713"/>
</dbReference>
<sequence length="277" mass="31518">MDSSQRRARIRANLGIEPISHGQVYTFQIAISASEQQNISLERHQLIEETLTQHKSNLIPLIVRRTQAYSEEEEYEVVYGTDWCIVAKELDIEKLWVWVFDMNDEQAAAAKDEMQQLLGYSIDGENSVKEETDISSLIEQKLKPIYTKINQLISNTSGNTEKSDSEVKLKAIESRLENILSALEKLALLIKEVVPPPKLNLLIANEDEIKSLLEEAGANKNQTNAAWEAIKYWKQAGKILTWQNLKKSSESGSEHKIKNFAKGTYEKLKQVTSIRSQ</sequence>
<dbReference type="OrthoDB" id="565048at2"/>
<keyword evidence="2" id="KW-1185">Reference proteome</keyword>
<protein>
    <recommendedName>
        <fullName evidence="3">ParB/Sulfiredoxin domain-containing protein</fullName>
    </recommendedName>
</protein>
<reference evidence="2" key="1">
    <citation type="submission" date="2008-04" db="EMBL/GenBank/DDBJ databases">
        <title>Complete sequence of chromosome of Nostoc punctiforme ATCC 29133.</title>
        <authorList>
            <consortium name="US DOE Joint Genome Institute"/>
            <person name="Copeland A."/>
            <person name="Lucas S."/>
            <person name="Lapidus A."/>
            <person name="Glavina del Rio T."/>
            <person name="Dalin E."/>
            <person name="Tice H."/>
            <person name="Pitluck S."/>
            <person name="Chain P."/>
            <person name="Malfatti S."/>
            <person name="Shin M."/>
            <person name="Vergez L."/>
            <person name="Schmutz J."/>
            <person name="Larimer F."/>
            <person name="Land M."/>
            <person name="Hauser L."/>
            <person name="Kyrpides N."/>
            <person name="Kim E."/>
            <person name="Meeks J.C."/>
            <person name="Elhai J."/>
            <person name="Campbell E.L."/>
            <person name="Thiel T."/>
            <person name="Longmire J."/>
            <person name="Potts M."/>
            <person name="Atlas R."/>
        </authorList>
    </citation>
    <scope>NUCLEOTIDE SEQUENCE [LARGE SCALE GENOMIC DNA]</scope>
    <source>
        <strain evidence="2">ATCC 29133 / PCC 73102</strain>
    </source>
</reference>
<dbReference type="HOGENOM" id="CLU_865069_0_0_3"/>